<evidence type="ECO:0000259" key="6">
    <source>
        <dbReference type="Pfam" id="PF01466"/>
    </source>
</evidence>
<dbReference type="PANTHER" id="PTHR11165">
    <property type="entry name" value="SKP1"/>
    <property type="match status" value="1"/>
</dbReference>
<evidence type="ECO:0000256" key="5">
    <source>
        <dbReference type="SAM" id="Phobius"/>
    </source>
</evidence>
<evidence type="ECO:0000313" key="9">
    <source>
        <dbReference type="Proteomes" id="UP000826656"/>
    </source>
</evidence>
<evidence type="ECO:0000313" key="8">
    <source>
        <dbReference type="EMBL" id="KAH0773460.1"/>
    </source>
</evidence>
<dbReference type="Pfam" id="PF03931">
    <property type="entry name" value="Skp1_POZ"/>
    <property type="match status" value="1"/>
</dbReference>
<dbReference type="InterPro" id="IPR011333">
    <property type="entry name" value="SKP1/BTB/POZ_sf"/>
</dbReference>
<keyword evidence="3 4" id="KW-0833">Ubl conjugation pathway</keyword>
<dbReference type="InterPro" id="IPR016073">
    <property type="entry name" value="Skp1_comp_POZ"/>
</dbReference>
<accession>A0ABQ7W0A2</accession>
<dbReference type="Pfam" id="PF01466">
    <property type="entry name" value="Skp1"/>
    <property type="match status" value="1"/>
</dbReference>
<dbReference type="SUPFAM" id="SSF81382">
    <property type="entry name" value="Skp1 dimerisation domain-like"/>
    <property type="match status" value="1"/>
</dbReference>
<comment type="similarity">
    <text evidence="2 4">Belongs to the SKP1 family.</text>
</comment>
<dbReference type="InterPro" id="IPR001232">
    <property type="entry name" value="SKP1-like"/>
</dbReference>
<evidence type="ECO:0000256" key="1">
    <source>
        <dbReference type="ARBA" id="ARBA00004906"/>
    </source>
</evidence>
<comment type="subunit">
    <text evidence="4">Part of a SCF (SKP1-cullin-F-box) protein ligase complex.</text>
</comment>
<organism evidence="8 9">
    <name type="scientific">Solanum tuberosum</name>
    <name type="common">Potato</name>
    <dbReference type="NCBI Taxonomy" id="4113"/>
    <lineage>
        <taxon>Eukaryota</taxon>
        <taxon>Viridiplantae</taxon>
        <taxon>Streptophyta</taxon>
        <taxon>Embryophyta</taxon>
        <taxon>Tracheophyta</taxon>
        <taxon>Spermatophyta</taxon>
        <taxon>Magnoliopsida</taxon>
        <taxon>eudicotyledons</taxon>
        <taxon>Gunneridae</taxon>
        <taxon>Pentapetalae</taxon>
        <taxon>asterids</taxon>
        <taxon>lamiids</taxon>
        <taxon>Solanales</taxon>
        <taxon>Solanaceae</taxon>
        <taxon>Solanoideae</taxon>
        <taxon>Solaneae</taxon>
        <taxon>Solanum</taxon>
    </lineage>
</organism>
<dbReference type="EMBL" id="JAIVGD010000005">
    <property type="protein sequence ID" value="KAH0773460.1"/>
    <property type="molecule type" value="Genomic_DNA"/>
</dbReference>
<dbReference type="InterPro" id="IPR016897">
    <property type="entry name" value="SKP1"/>
</dbReference>
<feature type="transmembrane region" description="Helical" evidence="5">
    <location>
        <begin position="119"/>
        <end position="137"/>
    </location>
</feature>
<dbReference type="Gene3D" id="3.30.710.10">
    <property type="entry name" value="Potassium Channel Kv1.1, Chain A"/>
    <property type="match status" value="2"/>
</dbReference>
<proteinExistence type="inferred from homology"/>
<keyword evidence="9" id="KW-1185">Reference proteome</keyword>
<dbReference type="InterPro" id="IPR036296">
    <property type="entry name" value="SKP1-like_dim_sf"/>
</dbReference>
<dbReference type="SMART" id="SM00512">
    <property type="entry name" value="Skp1"/>
    <property type="match status" value="1"/>
</dbReference>
<comment type="caution">
    <text evidence="8">The sequence shown here is derived from an EMBL/GenBank/DDBJ whole genome shotgun (WGS) entry which is preliminary data.</text>
</comment>
<evidence type="ECO:0000259" key="7">
    <source>
        <dbReference type="Pfam" id="PF03931"/>
    </source>
</evidence>
<protein>
    <recommendedName>
        <fullName evidence="4">SKP1-like protein</fullName>
    </recommendedName>
</protein>
<comment type="pathway">
    <text evidence="1 4">Protein modification; protein ubiquitination.</text>
</comment>
<comment type="function">
    <text evidence="4">Involved in ubiquitination and subsequent proteasomal degradation of target proteins. Together with CUL1, RBX1 and a F-box protein, it forms a SCF E3 ubiquitin ligase complex. The functional specificity of this complex depends on the type of F-box protein. In the SCF complex, it serves as an adapter that links the F-box protein to CUL1.</text>
</comment>
<sequence>MSSEKLITLKTSDGEEFKLDESIVMRSKVIKNIKHLEEGVSKEVLTDFDKNFVKVDHSVLFYLLLAADFLNDKEMLDVMCQEVADRIKGKTPEEIGKEFGIQNDFTLEEEEENRKENAWALNAFITLVLFSILFFFFRI</sequence>
<reference evidence="8 9" key="1">
    <citation type="journal article" date="2021" name="bioRxiv">
        <title>Chromosome-scale and haplotype-resolved genome assembly of a tetraploid potato cultivar.</title>
        <authorList>
            <person name="Sun H."/>
            <person name="Jiao W.-B."/>
            <person name="Krause K."/>
            <person name="Campoy J.A."/>
            <person name="Goel M."/>
            <person name="Folz-Donahue K."/>
            <person name="Kukat C."/>
            <person name="Huettel B."/>
            <person name="Schneeberger K."/>
        </authorList>
    </citation>
    <scope>NUCLEOTIDE SEQUENCE [LARGE SCALE GENOMIC DNA]</scope>
    <source>
        <strain evidence="8">SolTubOtavaFocal</strain>
        <tissue evidence="8">Leaves</tissue>
    </source>
</reference>
<dbReference type="PIRSF" id="PIRSF028729">
    <property type="entry name" value="E3_ubiquit_lig_SCF_Skp"/>
    <property type="match status" value="1"/>
</dbReference>
<dbReference type="InterPro" id="IPR016072">
    <property type="entry name" value="Skp1_comp_dimer"/>
</dbReference>
<feature type="domain" description="SKP1 component dimerisation" evidence="6">
    <location>
        <begin position="73"/>
        <end position="120"/>
    </location>
</feature>
<evidence type="ECO:0000256" key="3">
    <source>
        <dbReference type="ARBA" id="ARBA00022786"/>
    </source>
</evidence>
<gene>
    <name evidence="8" type="ORF">KY290_010597</name>
</gene>
<feature type="domain" description="SKP1 component POZ" evidence="7">
    <location>
        <begin position="5"/>
        <end position="33"/>
    </location>
</feature>
<evidence type="ECO:0000256" key="4">
    <source>
        <dbReference type="PIRNR" id="PIRNR028729"/>
    </source>
</evidence>
<keyword evidence="5" id="KW-0812">Transmembrane</keyword>
<keyword evidence="5" id="KW-1133">Transmembrane helix</keyword>
<keyword evidence="5" id="KW-0472">Membrane</keyword>
<name>A0ABQ7W0A2_SOLTU</name>
<evidence type="ECO:0000256" key="2">
    <source>
        <dbReference type="ARBA" id="ARBA00009993"/>
    </source>
</evidence>
<dbReference type="Proteomes" id="UP000826656">
    <property type="component" value="Unassembled WGS sequence"/>
</dbReference>